<dbReference type="InterPro" id="IPR023210">
    <property type="entry name" value="NADP_OxRdtase_dom"/>
</dbReference>
<feature type="domain" description="NADP-dependent oxidoreductase" evidence="7">
    <location>
        <begin position="31"/>
        <end position="270"/>
    </location>
</feature>
<dbReference type="GeneID" id="5004716"/>
<dbReference type="OMA" id="MEIHPWY"/>
<dbReference type="PANTHER" id="PTHR43827:SF3">
    <property type="entry name" value="NADP-DEPENDENT OXIDOREDUCTASE DOMAIN-CONTAINING PROTEIN"/>
    <property type="match status" value="1"/>
</dbReference>
<evidence type="ECO:0000256" key="1">
    <source>
        <dbReference type="ARBA" id="ARBA00007905"/>
    </source>
</evidence>
<organism evidence="8 9">
    <name type="scientific">Ostreococcus lucimarinus (strain CCE9901)</name>
    <dbReference type="NCBI Taxonomy" id="436017"/>
    <lineage>
        <taxon>Eukaryota</taxon>
        <taxon>Viridiplantae</taxon>
        <taxon>Chlorophyta</taxon>
        <taxon>Mamiellophyceae</taxon>
        <taxon>Mamiellales</taxon>
        <taxon>Bathycoccaceae</taxon>
        <taxon>Ostreococcus</taxon>
    </lineage>
</organism>
<keyword evidence="3" id="KW-0560">Oxidoreductase</keyword>
<feature type="binding site" evidence="5">
    <location>
        <position position="112"/>
    </location>
    <ligand>
        <name>substrate</name>
    </ligand>
</feature>
<dbReference type="PANTHER" id="PTHR43827">
    <property type="entry name" value="2,5-DIKETO-D-GLUCONIC ACID REDUCTASE"/>
    <property type="match status" value="1"/>
</dbReference>
<proteinExistence type="inferred from homology"/>
<dbReference type="KEGG" id="olu:OSTLU_88845"/>
<dbReference type="InterPro" id="IPR036812">
    <property type="entry name" value="NAD(P)_OxRdtase_dom_sf"/>
</dbReference>
<dbReference type="InterPro" id="IPR020471">
    <property type="entry name" value="AKR"/>
</dbReference>
<evidence type="ECO:0000313" key="8">
    <source>
        <dbReference type="EMBL" id="ABO98990.1"/>
    </source>
</evidence>
<dbReference type="PIRSF" id="PIRSF000097">
    <property type="entry name" value="AKR"/>
    <property type="match status" value="1"/>
</dbReference>
<evidence type="ECO:0000256" key="2">
    <source>
        <dbReference type="ARBA" id="ARBA00022857"/>
    </source>
</evidence>
<dbReference type="eggNOG" id="KOG1577">
    <property type="taxonomic scope" value="Eukaryota"/>
</dbReference>
<dbReference type="EMBL" id="CP000592">
    <property type="protein sequence ID" value="ABO98990.1"/>
    <property type="molecule type" value="Genomic_DNA"/>
</dbReference>
<protein>
    <recommendedName>
        <fullName evidence="7">NADP-dependent oxidoreductase domain-containing protein</fullName>
    </recommendedName>
</protein>
<comment type="similarity">
    <text evidence="1">Belongs to the aldo/keto reductase family.</text>
</comment>
<dbReference type="OrthoDB" id="497186at2759"/>
<evidence type="ECO:0000313" key="9">
    <source>
        <dbReference type="Proteomes" id="UP000001568"/>
    </source>
</evidence>
<keyword evidence="2" id="KW-0521">NADP</keyword>
<feature type="active site" description="Proton donor" evidence="4">
    <location>
        <position position="53"/>
    </location>
</feature>
<reference evidence="8 9" key="1">
    <citation type="journal article" date="2007" name="Proc. Natl. Acad. Sci. U.S.A.">
        <title>The tiny eukaryote Ostreococcus provides genomic insights into the paradox of plankton speciation.</title>
        <authorList>
            <person name="Palenik B."/>
            <person name="Grimwood J."/>
            <person name="Aerts A."/>
            <person name="Rouze P."/>
            <person name="Salamov A."/>
            <person name="Putnam N."/>
            <person name="Dupont C."/>
            <person name="Jorgensen R."/>
            <person name="Derelle E."/>
            <person name="Rombauts S."/>
            <person name="Zhou K."/>
            <person name="Otillar R."/>
            <person name="Merchant S.S."/>
            <person name="Podell S."/>
            <person name="Gaasterland T."/>
            <person name="Napoli C."/>
            <person name="Gendler K."/>
            <person name="Manuell A."/>
            <person name="Tai V."/>
            <person name="Vallon O."/>
            <person name="Piganeau G."/>
            <person name="Jancek S."/>
            <person name="Heijde M."/>
            <person name="Jabbari K."/>
            <person name="Bowler C."/>
            <person name="Lohr M."/>
            <person name="Robbens S."/>
            <person name="Werner G."/>
            <person name="Dubchak I."/>
            <person name="Pazour G.J."/>
            <person name="Ren Q."/>
            <person name="Paulsen I."/>
            <person name="Delwiche C."/>
            <person name="Schmutz J."/>
            <person name="Rokhsar D."/>
            <person name="Van de Peer Y."/>
            <person name="Moreau H."/>
            <person name="Grigoriev I.V."/>
        </authorList>
    </citation>
    <scope>NUCLEOTIDE SEQUENCE [LARGE SCALE GENOMIC DNA]</scope>
    <source>
        <strain evidence="8 9">CCE9901</strain>
    </source>
</reference>
<evidence type="ECO:0000256" key="6">
    <source>
        <dbReference type="PIRSR" id="PIRSR000097-3"/>
    </source>
</evidence>
<accession>A4S5Z7</accession>
<dbReference type="Proteomes" id="UP000001568">
    <property type="component" value="Chromosome 12"/>
</dbReference>
<dbReference type="GO" id="GO:0016616">
    <property type="term" value="F:oxidoreductase activity, acting on the CH-OH group of donors, NAD or NADP as acceptor"/>
    <property type="evidence" value="ECO:0007669"/>
    <property type="project" value="UniProtKB-ARBA"/>
</dbReference>
<feature type="site" description="Lowers pKa of active site Tyr" evidence="6">
    <location>
        <position position="79"/>
    </location>
</feature>
<dbReference type="Pfam" id="PF00248">
    <property type="entry name" value="Aldo_ket_red"/>
    <property type="match status" value="1"/>
</dbReference>
<dbReference type="AlphaFoldDB" id="A4S5Z7"/>
<evidence type="ECO:0000256" key="4">
    <source>
        <dbReference type="PIRSR" id="PIRSR000097-1"/>
    </source>
</evidence>
<gene>
    <name evidence="8" type="ORF">OSTLU_88845</name>
</gene>
<dbReference type="Gramene" id="ABO98990">
    <property type="protein sequence ID" value="ABO98990"/>
    <property type="gene ID" value="OSTLU_88845"/>
</dbReference>
<evidence type="ECO:0000256" key="5">
    <source>
        <dbReference type="PIRSR" id="PIRSR000097-2"/>
    </source>
</evidence>
<dbReference type="RefSeq" id="XP_001420697.1">
    <property type="nucleotide sequence ID" value="XM_001420660.1"/>
</dbReference>
<evidence type="ECO:0000256" key="3">
    <source>
        <dbReference type="ARBA" id="ARBA00023002"/>
    </source>
</evidence>
<name>A4S5Z7_OSTLU</name>
<sequence>MGGAKSATVTISPGVEMPTVAFGTFKLRGDACRDAVREALMVGFRAVDTASCYRNEDAVADALKSAPRNVCDETWITTKLAPDEMTSEEATNRAIDGMVARLGRAPDLLLVHWPGRSKAAPESDAHGEARKRTWRCMENALRNHKCRAIGTSNYEIAHMRELLSYCDVPPAVNQIEIHPAYPNTEVRAYCASLVPRVHTVGYSPLGVGELLDHPSVRAFADAIGLAPAPALIRWTLSNDCSVVVKSSSRAHTEENLTALSSTHTDDDTIAHHAAILERAFSSHHKKFCWDPRVVR</sequence>
<evidence type="ECO:0000259" key="7">
    <source>
        <dbReference type="Pfam" id="PF00248"/>
    </source>
</evidence>
<dbReference type="HOGENOM" id="CLU_023205_0_1_1"/>
<dbReference type="PRINTS" id="PR00069">
    <property type="entry name" value="ALDKETRDTASE"/>
</dbReference>
<dbReference type="STRING" id="436017.A4S5Z7"/>
<dbReference type="Gene3D" id="3.20.20.100">
    <property type="entry name" value="NADP-dependent oxidoreductase domain"/>
    <property type="match status" value="1"/>
</dbReference>
<keyword evidence="9" id="KW-1185">Reference proteome</keyword>
<dbReference type="SUPFAM" id="SSF51430">
    <property type="entry name" value="NAD(P)-linked oxidoreductase"/>
    <property type="match status" value="1"/>
</dbReference>